<proteinExistence type="predicted"/>
<comment type="caution">
    <text evidence="4">The sequence shown here is derived from an EMBL/GenBank/DDBJ whole genome shotgun (WGS) entry which is preliminary data.</text>
</comment>
<dbReference type="SUPFAM" id="SSF51735">
    <property type="entry name" value="NAD(P)-binding Rossmann-fold domains"/>
    <property type="match status" value="1"/>
</dbReference>
<evidence type="ECO:0000313" key="5">
    <source>
        <dbReference type="Proteomes" id="UP000265768"/>
    </source>
</evidence>
<evidence type="ECO:0000259" key="2">
    <source>
        <dbReference type="Pfam" id="PF01408"/>
    </source>
</evidence>
<evidence type="ECO:0000259" key="3">
    <source>
        <dbReference type="Pfam" id="PF22725"/>
    </source>
</evidence>
<dbReference type="InterPro" id="IPR050463">
    <property type="entry name" value="Gfo/Idh/MocA_oxidrdct_glycsds"/>
</dbReference>
<gene>
    <name evidence="4" type="ORF">D5H75_00495</name>
</gene>
<evidence type="ECO:0000256" key="1">
    <source>
        <dbReference type="ARBA" id="ARBA00023002"/>
    </source>
</evidence>
<accession>A0A3A4B9V5</accession>
<feature type="domain" description="GFO/IDH/MocA-like oxidoreductase" evidence="3">
    <location>
        <begin position="134"/>
        <end position="260"/>
    </location>
</feature>
<dbReference type="Gene3D" id="3.30.360.10">
    <property type="entry name" value="Dihydrodipicolinate Reductase, domain 2"/>
    <property type="match status" value="1"/>
</dbReference>
<dbReference type="PANTHER" id="PTHR43818:SF11">
    <property type="entry name" value="BCDNA.GH03377"/>
    <property type="match status" value="1"/>
</dbReference>
<organism evidence="4 5">
    <name type="scientific">Bailinhaonella thermotolerans</name>
    <dbReference type="NCBI Taxonomy" id="1070861"/>
    <lineage>
        <taxon>Bacteria</taxon>
        <taxon>Bacillati</taxon>
        <taxon>Actinomycetota</taxon>
        <taxon>Actinomycetes</taxon>
        <taxon>Streptosporangiales</taxon>
        <taxon>Streptosporangiaceae</taxon>
        <taxon>Bailinhaonella</taxon>
    </lineage>
</organism>
<sequence>MGNEGPTGNGRRVALLGAAHIHIRDYLGVLRERPDAHLSAVYDPDDGRARRLAYDTGARAAADPGDALDGADLVLICSRTADHAGLIEAARPTGLPLYVEKPLGRDAPETRALAARLAGHPLATGFFLRLHPGVRRLRALLAGGALGALSGVHARYAHDGAVRGWFTGEQSWMLDRAQAGPGGFGDDGIHLMDLLPWLIPGAARLTTLGAAIGSNAVPETDDHGTALLTTDAGLPVTVSAGWATAPAGLRLTVTGATGTAVLDGGRLTLSPADGPARVEHDGPPPTPALALHAFLDAPHDGETGDAAARLVAAAELVDAAYLIAWPR</sequence>
<dbReference type="GO" id="GO:0000166">
    <property type="term" value="F:nucleotide binding"/>
    <property type="evidence" value="ECO:0007669"/>
    <property type="project" value="InterPro"/>
</dbReference>
<keyword evidence="5" id="KW-1185">Reference proteome</keyword>
<dbReference type="Pfam" id="PF22725">
    <property type="entry name" value="GFO_IDH_MocA_C3"/>
    <property type="match status" value="1"/>
</dbReference>
<dbReference type="GO" id="GO:0016491">
    <property type="term" value="F:oxidoreductase activity"/>
    <property type="evidence" value="ECO:0007669"/>
    <property type="project" value="UniProtKB-KW"/>
</dbReference>
<dbReference type="Pfam" id="PF01408">
    <property type="entry name" value="GFO_IDH_MocA"/>
    <property type="match status" value="1"/>
</dbReference>
<dbReference type="PANTHER" id="PTHR43818">
    <property type="entry name" value="BCDNA.GH03377"/>
    <property type="match status" value="1"/>
</dbReference>
<name>A0A3A4B9V5_9ACTN</name>
<protein>
    <submittedName>
        <fullName evidence="4">Gfo/Idh/MocA family oxidoreductase</fullName>
    </submittedName>
</protein>
<dbReference type="Gene3D" id="3.40.50.720">
    <property type="entry name" value="NAD(P)-binding Rossmann-like Domain"/>
    <property type="match status" value="1"/>
</dbReference>
<dbReference type="SUPFAM" id="SSF55347">
    <property type="entry name" value="Glyceraldehyde-3-phosphate dehydrogenase-like, C-terminal domain"/>
    <property type="match status" value="1"/>
</dbReference>
<dbReference type="InterPro" id="IPR036291">
    <property type="entry name" value="NAD(P)-bd_dom_sf"/>
</dbReference>
<keyword evidence="1" id="KW-0560">Oxidoreductase</keyword>
<reference evidence="4 5" key="1">
    <citation type="submission" date="2018-09" db="EMBL/GenBank/DDBJ databases">
        <title>YIM 75507 draft genome.</title>
        <authorList>
            <person name="Tang S."/>
            <person name="Feng Y."/>
        </authorList>
    </citation>
    <scope>NUCLEOTIDE SEQUENCE [LARGE SCALE GENOMIC DNA]</scope>
    <source>
        <strain evidence="4 5">YIM 75507</strain>
    </source>
</reference>
<feature type="domain" description="Gfo/Idh/MocA-like oxidoreductase N-terminal" evidence="2">
    <location>
        <begin position="12"/>
        <end position="117"/>
    </location>
</feature>
<dbReference type="AlphaFoldDB" id="A0A3A4B9V5"/>
<dbReference type="Proteomes" id="UP000265768">
    <property type="component" value="Unassembled WGS sequence"/>
</dbReference>
<dbReference type="RefSeq" id="WP_119924314.1">
    <property type="nucleotide sequence ID" value="NZ_QZEY01000001.1"/>
</dbReference>
<evidence type="ECO:0000313" key="4">
    <source>
        <dbReference type="EMBL" id="RJL35343.1"/>
    </source>
</evidence>
<dbReference type="InterPro" id="IPR055170">
    <property type="entry name" value="GFO_IDH_MocA-like_dom"/>
</dbReference>
<dbReference type="OrthoDB" id="256869at2"/>
<dbReference type="EMBL" id="QZEY01000001">
    <property type="protein sequence ID" value="RJL35343.1"/>
    <property type="molecule type" value="Genomic_DNA"/>
</dbReference>
<dbReference type="InterPro" id="IPR000683">
    <property type="entry name" value="Gfo/Idh/MocA-like_OxRdtase_N"/>
</dbReference>